<gene>
    <name evidence="2" type="ORF">Tc00.1047053506287.120</name>
</gene>
<feature type="chain" id="PRO_5004237201" evidence="1">
    <location>
        <begin position="25"/>
        <end position="621"/>
    </location>
</feature>
<dbReference type="PaxDb" id="353153-Q4DIX2"/>
<sequence>MNCCCFYCCFLLFFLPSFFPPASHLTFFTSPASDIAQSWRENPFKIIIIKKKRGRGTTQQMDAWRCSVCRKTKELSGKHLEGKTSVRSDCWPCAKKCVFVRESPAVSRSAAQVVTAPFLFNPNLSTSLEKSTTAASTMATTGVASNPFTASAAFTNKTPFASAPNTWKGTTASSKPVNAAADAFAAAGKQLETEAPARKNAFLPSEKAFPIVMHSAPATDRPRQSPPFAFTSSPTAVMPLVNDNAKLGNITSNNGHESSNKPVWRCSVCRKTKELSGKHLEGKTSVRSDCWPCAKKRVFVLSHPESCVSSEPNLSTFFSTTMKLATSPNNRTRDVISISHGASPMPSATRLWQDPVVPSNDQEANAFIVCYFSQQPSAKEQLDQTRRSVSLESSSPSVLLPSLAMTFEGEVLRGYRQQLVDGIRTRTVWHDCTLYVLAPENREGKGPNTAGASQLGAAAVVFLAAEHKLALSPFRRMRRIFCPDEFTFAAACVYANTFLAGHPTSSQQSSFVVYGPQVDHTVPMTRWGPIIESCTHARQRVVSEEQRVEGAQSIFRRSGWLALPLHATAEAIRLLEVQQQQEHAEKNATECLGVDVVFVAETMRLEDLPQAAALALPVKPF</sequence>
<dbReference type="KEGG" id="tcr:506287.120"/>
<proteinExistence type="predicted"/>
<feature type="signal peptide" evidence="1">
    <location>
        <begin position="1"/>
        <end position="24"/>
    </location>
</feature>
<evidence type="ECO:0000313" key="3">
    <source>
        <dbReference type="Proteomes" id="UP000002296"/>
    </source>
</evidence>
<accession>Q4DIX2</accession>
<dbReference type="PANTHER" id="PTHR36494">
    <property type="match status" value="1"/>
</dbReference>
<reference evidence="2 3" key="1">
    <citation type="journal article" date="2005" name="Science">
        <title>The genome sequence of Trypanosoma cruzi, etiologic agent of Chagas disease.</title>
        <authorList>
            <person name="El-Sayed N.M."/>
            <person name="Myler P.J."/>
            <person name="Bartholomeu D.C."/>
            <person name="Nilsson D."/>
            <person name="Aggarwal G."/>
            <person name="Tran A.N."/>
            <person name="Ghedin E."/>
            <person name="Worthey E.A."/>
            <person name="Delcher A.L."/>
            <person name="Blandin G."/>
            <person name="Westenberger S.J."/>
            <person name="Caler E."/>
            <person name="Cerqueira G.C."/>
            <person name="Branche C."/>
            <person name="Haas B."/>
            <person name="Anupama A."/>
            <person name="Arner E."/>
            <person name="Aslund L."/>
            <person name="Attipoe P."/>
            <person name="Bontempi E."/>
            <person name="Bringaud F."/>
            <person name="Burton P."/>
            <person name="Cadag E."/>
            <person name="Campbell D.A."/>
            <person name="Carrington M."/>
            <person name="Crabtree J."/>
            <person name="Darban H."/>
            <person name="da Silveira J.F."/>
            <person name="de Jong P."/>
            <person name="Edwards K."/>
            <person name="Englund P.T."/>
            <person name="Fazelina G."/>
            <person name="Feldblyum T."/>
            <person name="Ferella M."/>
            <person name="Frasch A.C."/>
            <person name="Gull K."/>
            <person name="Horn D."/>
            <person name="Hou L."/>
            <person name="Huang Y."/>
            <person name="Kindlund E."/>
            <person name="Klingbeil M."/>
            <person name="Kluge S."/>
            <person name="Koo H."/>
            <person name="Lacerda D."/>
            <person name="Levin M.J."/>
            <person name="Lorenzi H."/>
            <person name="Louie T."/>
            <person name="Machado C.R."/>
            <person name="McCulloch R."/>
            <person name="McKenna A."/>
            <person name="Mizuno Y."/>
            <person name="Mottram J.C."/>
            <person name="Nelson S."/>
            <person name="Ochaya S."/>
            <person name="Osoegawa K."/>
            <person name="Pai G."/>
            <person name="Parsons M."/>
            <person name="Pentony M."/>
            <person name="Pettersson U."/>
            <person name="Pop M."/>
            <person name="Ramirez J.L."/>
            <person name="Rinta J."/>
            <person name="Robertson L."/>
            <person name="Salzberg S.L."/>
            <person name="Sanchez D.O."/>
            <person name="Seyler A."/>
            <person name="Sharma R."/>
            <person name="Shetty J."/>
            <person name="Simpson A.J."/>
            <person name="Sisk E."/>
            <person name="Tammi M.T."/>
            <person name="Tarleton R."/>
            <person name="Teixeira S."/>
            <person name="Van Aken S."/>
            <person name="Vogt C."/>
            <person name="Ward P.N."/>
            <person name="Wickstead B."/>
            <person name="Wortman J."/>
            <person name="White O."/>
            <person name="Fraser C.M."/>
            <person name="Stuart K.D."/>
            <person name="Andersson B."/>
        </authorList>
    </citation>
    <scope>NUCLEOTIDE SEQUENCE [LARGE SCALE GENOMIC DNA]</scope>
    <source>
        <strain evidence="2 3">CL Brener</strain>
    </source>
</reference>
<keyword evidence="1" id="KW-0732">Signal</keyword>
<dbReference type="EMBL" id="AAHK01000431">
    <property type="protein sequence ID" value="EAN92472.1"/>
    <property type="molecule type" value="Genomic_DNA"/>
</dbReference>
<dbReference type="AlphaFoldDB" id="Q4DIX2"/>
<dbReference type="OMA" id="CAKKCTF"/>
<organism evidence="2 3">
    <name type="scientific">Trypanosoma cruzi (strain CL Brener)</name>
    <dbReference type="NCBI Taxonomy" id="353153"/>
    <lineage>
        <taxon>Eukaryota</taxon>
        <taxon>Discoba</taxon>
        <taxon>Euglenozoa</taxon>
        <taxon>Kinetoplastea</taxon>
        <taxon>Metakinetoplastina</taxon>
        <taxon>Trypanosomatida</taxon>
        <taxon>Trypanosomatidae</taxon>
        <taxon>Trypanosoma</taxon>
        <taxon>Schizotrypanum</taxon>
    </lineage>
</organism>
<evidence type="ECO:0000256" key="1">
    <source>
        <dbReference type="SAM" id="SignalP"/>
    </source>
</evidence>
<dbReference type="PANTHER" id="PTHR36494:SF2">
    <property type="match status" value="1"/>
</dbReference>
<evidence type="ECO:0000313" key="2">
    <source>
        <dbReference type="EMBL" id="EAN92472.1"/>
    </source>
</evidence>
<name>Q4DIX2_TRYCC</name>
<keyword evidence="3" id="KW-1185">Reference proteome</keyword>
<dbReference type="RefSeq" id="XP_814323.1">
    <property type="nucleotide sequence ID" value="XM_809230.1"/>
</dbReference>
<dbReference type="Proteomes" id="UP000002296">
    <property type="component" value="Unassembled WGS sequence"/>
</dbReference>
<comment type="caution">
    <text evidence="2">The sequence shown here is derived from an EMBL/GenBank/DDBJ whole genome shotgun (WGS) entry which is preliminary data.</text>
</comment>
<dbReference type="GeneID" id="3545843"/>
<protein>
    <submittedName>
        <fullName evidence="2">Uncharacterized protein</fullName>
    </submittedName>
</protein>
<dbReference type="InParanoid" id="Q4DIX2"/>